<keyword evidence="3" id="KW-1185">Reference proteome</keyword>
<accession>A0A1Y2DGZ4</accession>
<evidence type="ECO:0000313" key="2">
    <source>
        <dbReference type="EMBL" id="ORY58528.1"/>
    </source>
</evidence>
<feature type="chain" id="PRO_5012779245" evidence="1">
    <location>
        <begin position="22"/>
        <end position="90"/>
    </location>
</feature>
<evidence type="ECO:0000256" key="1">
    <source>
        <dbReference type="SAM" id="SignalP"/>
    </source>
</evidence>
<comment type="caution">
    <text evidence="2">The sequence shown here is derived from an EMBL/GenBank/DDBJ whole genome shotgun (WGS) entry which is preliminary data.</text>
</comment>
<gene>
    <name evidence="2" type="ORF">BCR38DRAFT_447553</name>
</gene>
<sequence>MSFHMNDFLLILSSLRPFTSSSDITRMPTRDDLRYITQHFGKEREVREQSNPTPNHVIIPTSAKLASGPCIQGNATWNSVRQVGESAARH</sequence>
<name>A0A1Y2DGZ4_9PEZI</name>
<dbReference type="InParanoid" id="A0A1Y2DGZ4"/>
<dbReference type="RefSeq" id="XP_040711445.1">
    <property type="nucleotide sequence ID" value="XM_040861161.1"/>
</dbReference>
<dbReference type="AlphaFoldDB" id="A0A1Y2DGZ4"/>
<evidence type="ECO:0000313" key="3">
    <source>
        <dbReference type="Proteomes" id="UP000193689"/>
    </source>
</evidence>
<organism evidence="2 3">
    <name type="scientific">Pseudomassariella vexata</name>
    <dbReference type="NCBI Taxonomy" id="1141098"/>
    <lineage>
        <taxon>Eukaryota</taxon>
        <taxon>Fungi</taxon>
        <taxon>Dikarya</taxon>
        <taxon>Ascomycota</taxon>
        <taxon>Pezizomycotina</taxon>
        <taxon>Sordariomycetes</taxon>
        <taxon>Xylariomycetidae</taxon>
        <taxon>Amphisphaeriales</taxon>
        <taxon>Pseudomassariaceae</taxon>
        <taxon>Pseudomassariella</taxon>
    </lineage>
</organism>
<protein>
    <submittedName>
        <fullName evidence="2">Uncharacterized protein</fullName>
    </submittedName>
</protein>
<feature type="signal peptide" evidence="1">
    <location>
        <begin position="1"/>
        <end position="21"/>
    </location>
</feature>
<dbReference type="EMBL" id="MCFJ01000016">
    <property type="protein sequence ID" value="ORY58528.1"/>
    <property type="molecule type" value="Genomic_DNA"/>
</dbReference>
<dbReference type="GeneID" id="63777373"/>
<keyword evidence="1" id="KW-0732">Signal</keyword>
<proteinExistence type="predicted"/>
<reference evidence="2 3" key="1">
    <citation type="submission" date="2016-07" db="EMBL/GenBank/DDBJ databases">
        <title>Pervasive Adenine N6-methylation of Active Genes in Fungi.</title>
        <authorList>
            <consortium name="DOE Joint Genome Institute"/>
            <person name="Mondo S.J."/>
            <person name="Dannebaum R.O."/>
            <person name="Kuo R.C."/>
            <person name="Labutti K."/>
            <person name="Haridas S."/>
            <person name="Kuo A."/>
            <person name="Salamov A."/>
            <person name="Ahrendt S.R."/>
            <person name="Lipzen A."/>
            <person name="Sullivan W."/>
            <person name="Andreopoulos W.B."/>
            <person name="Clum A."/>
            <person name="Lindquist E."/>
            <person name="Daum C."/>
            <person name="Ramamoorthy G.K."/>
            <person name="Gryganskyi A."/>
            <person name="Culley D."/>
            <person name="Magnuson J.K."/>
            <person name="James T.Y."/>
            <person name="O'Malley M.A."/>
            <person name="Stajich J.E."/>
            <person name="Spatafora J.W."/>
            <person name="Visel A."/>
            <person name="Grigoriev I.V."/>
        </authorList>
    </citation>
    <scope>NUCLEOTIDE SEQUENCE [LARGE SCALE GENOMIC DNA]</scope>
    <source>
        <strain evidence="2 3">CBS 129021</strain>
    </source>
</reference>
<dbReference type="Proteomes" id="UP000193689">
    <property type="component" value="Unassembled WGS sequence"/>
</dbReference>